<organism evidence="2 3">
    <name type="scientific">Cadophora malorum</name>
    <dbReference type="NCBI Taxonomy" id="108018"/>
    <lineage>
        <taxon>Eukaryota</taxon>
        <taxon>Fungi</taxon>
        <taxon>Dikarya</taxon>
        <taxon>Ascomycota</taxon>
        <taxon>Pezizomycotina</taxon>
        <taxon>Leotiomycetes</taxon>
        <taxon>Helotiales</taxon>
        <taxon>Ploettnerulaceae</taxon>
        <taxon>Cadophora</taxon>
    </lineage>
</organism>
<protein>
    <recommendedName>
        <fullName evidence="4">DUF4267 domain-containing protein</fullName>
    </recommendedName>
</protein>
<dbReference type="OrthoDB" id="3590597at2759"/>
<feature type="transmembrane region" description="Helical" evidence="1">
    <location>
        <begin position="89"/>
        <end position="111"/>
    </location>
</feature>
<keyword evidence="3" id="KW-1185">Reference proteome</keyword>
<evidence type="ECO:0000256" key="1">
    <source>
        <dbReference type="SAM" id="Phobius"/>
    </source>
</evidence>
<comment type="caution">
    <text evidence="2">The sequence shown here is derived from an EMBL/GenBank/DDBJ whole genome shotgun (WGS) entry which is preliminary data.</text>
</comment>
<dbReference type="Pfam" id="PF14087">
    <property type="entry name" value="DUF4267"/>
    <property type="match status" value="1"/>
</dbReference>
<feature type="transmembrane region" description="Helical" evidence="1">
    <location>
        <begin position="117"/>
        <end position="135"/>
    </location>
</feature>
<dbReference type="Proteomes" id="UP000664132">
    <property type="component" value="Unassembled WGS sequence"/>
</dbReference>
<dbReference type="EMBL" id="JAFJYH010000251">
    <property type="protein sequence ID" value="KAG4414735.1"/>
    <property type="molecule type" value="Genomic_DNA"/>
</dbReference>
<feature type="transmembrane region" description="Helical" evidence="1">
    <location>
        <begin position="21"/>
        <end position="41"/>
    </location>
</feature>
<dbReference type="AlphaFoldDB" id="A0A8H7T4T4"/>
<sequence>MSDRKPRPRPAVQTIKSNSPLFWFTAIIPLAIILIGINFILNPIGASTGFGIPTHDPAAFPFMWIKGIRDIFSGLVVLWALWNGDRQIVATLFAFATIIPVGDGFVVLGRLGFEMPILIHWGTAVYMGVVSRLLFRGA</sequence>
<evidence type="ECO:0000313" key="3">
    <source>
        <dbReference type="Proteomes" id="UP000664132"/>
    </source>
</evidence>
<dbReference type="InterPro" id="IPR025363">
    <property type="entry name" value="DUF4267"/>
</dbReference>
<accession>A0A8H7T4T4</accession>
<feature type="transmembrane region" description="Helical" evidence="1">
    <location>
        <begin position="61"/>
        <end position="82"/>
    </location>
</feature>
<keyword evidence="1" id="KW-1133">Transmembrane helix</keyword>
<gene>
    <name evidence="2" type="ORF">IFR04_012122</name>
</gene>
<keyword evidence="1" id="KW-0472">Membrane</keyword>
<proteinExistence type="predicted"/>
<name>A0A8H7T4T4_9HELO</name>
<keyword evidence="1" id="KW-0812">Transmembrane</keyword>
<evidence type="ECO:0000313" key="2">
    <source>
        <dbReference type="EMBL" id="KAG4414735.1"/>
    </source>
</evidence>
<evidence type="ECO:0008006" key="4">
    <source>
        <dbReference type="Google" id="ProtNLM"/>
    </source>
</evidence>
<reference evidence="2" key="1">
    <citation type="submission" date="2021-02" db="EMBL/GenBank/DDBJ databases">
        <title>Genome sequence Cadophora malorum strain M34.</title>
        <authorList>
            <person name="Stefanovic E."/>
            <person name="Vu D."/>
            <person name="Scully C."/>
            <person name="Dijksterhuis J."/>
            <person name="Roader J."/>
            <person name="Houbraken J."/>
        </authorList>
    </citation>
    <scope>NUCLEOTIDE SEQUENCE</scope>
    <source>
        <strain evidence="2">M34</strain>
    </source>
</reference>